<dbReference type="SMART" id="SM00271">
    <property type="entry name" value="DnaJ"/>
    <property type="match status" value="1"/>
</dbReference>
<keyword evidence="4" id="KW-1185">Reference proteome</keyword>
<feature type="domain" description="J" evidence="2">
    <location>
        <begin position="152"/>
        <end position="204"/>
    </location>
</feature>
<protein>
    <submittedName>
        <fullName evidence="3">DnaJ domain-containing protein</fullName>
    </submittedName>
</protein>
<reference evidence="3 4" key="1">
    <citation type="journal article" date="2023" name="Ecotoxicol. Environ. Saf.">
        <title>Mercury remediation potential of mercury-resistant strain Rheinheimera metallidurans sp. nov. isolated from a municipal waste dumping site.</title>
        <authorList>
            <person name="Yadav V."/>
            <person name="Manjhi A."/>
            <person name="Vadakedath N."/>
        </authorList>
    </citation>
    <scope>NUCLEOTIDE SEQUENCE [LARGE SCALE GENOMIC DNA]</scope>
    <source>
        <strain evidence="3 4">E-49</strain>
    </source>
</reference>
<gene>
    <name evidence="3" type="ORF">MN202_01985</name>
</gene>
<dbReference type="PROSITE" id="PS50076">
    <property type="entry name" value="DNAJ_2"/>
    <property type="match status" value="1"/>
</dbReference>
<dbReference type="Pfam" id="PF12339">
    <property type="entry name" value="DNAJ_related"/>
    <property type="match status" value="1"/>
</dbReference>
<dbReference type="Pfam" id="PF00226">
    <property type="entry name" value="DnaJ"/>
    <property type="match status" value="1"/>
</dbReference>
<accession>A0ABU8C261</accession>
<evidence type="ECO:0000259" key="2">
    <source>
        <dbReference type="PROSITE" id="PS50076"/>
    </source>
</evidence>
<evidence type="ECO:0000313" key="4">
    <source>
        <dbReference type="Proteomes" id="UP001375382"/>
    </source>
</evidence>
<evidence type="ECO:0000313" key="3">
    <source>
        <dbReference type="EMBL" id="MEH8015991.1"/>
    </source>
</evidence>
<organism evidence="3 4">
    <name type="scientific">Rheinheimera muenzenbergensis</name>
    <dbReference type="NCBI Taxonomy" id="1193628"/>
    <lineage>
        <taxon>Bacteria</taxon>
        <taxon>Pseudomonadati</taxon>
        <taxon>Pseudomonadota</taxon>
        <taxon>Gammaproteobacteria</taxon>
        <taxon>Chromatiales</taxon>
        <taxon>Chromatiaceae</taxon>
        <taxon>Rheinheimera</taxon>
    </lineage>
</organism>
<sequence length="204" mass="23702">MTDTQAPLSTAILNLLQGQLESLILAFKPQHSPIEEQYLLSRLGLKLHSDTLQSADLARFQQHFVLYHLLYRIQQHWLTQRYGYLAIGLAKLQLLPPTDALPPDTDISRQNYYLNWQNFYAMTEQLLDQHLDAFWQQLQRPNVQPNALAHNEALALLNLPAAFTPQQLKKAYRTKALQLHPDRGGEPQQFILLRQAYQQLLQHF</sequence>
<comment type="caution">
    <text evidence="3">The sequence shown here is derived from an EMBL/GenBank/DDBJ whole genome shotgun (WGS) entry which is preliminary data.</text>
</comment>
<dbReference type="InterPro" id="IPR021059">
    <property type="entry name" value="DnaJ-related_N"/>
</dbReference>
<dbReference type="InterPro" id="IPR036869">
    <property type="entry name" value="J_dom_sf"/>
</dbReference>
<proteinExistence type="predicted"/>
<dbReference type="InterPro" id="IPR001623">
    <property type="entry name" value="DnaJ_domain"/>
</dbReference>
<dbReference type="RefSeq" id="WP_335734405.1">
    <property type="nucleotide sequence ID" value="NZ_JALAAR010000001.1"/>
</dbReference>
<dbReference type="CDD" id="cd06257">
    <property type="entry name" value="DnaJ"/>
    <property type="match status" value="1"/>
</dbReference>
<dbReference type="EMBL" id="JALAAR010000001">
    <property type="protein sequence ID" value="MEH8015991.1"/>
    <property type="molecule type" value="Genomic_DNA"/>
</dbReference>
<name>A0ABU8C261_9GAMM</name>
<dbReference type="Gene3D" id="1.10.287.110">
    <property type="entry name" value="DnaJ domain"/>
    <property type="match status" value="1"/>
</dbReference>
<dbReference type="SUPFAM" id="SSF46565">
    <property type="entry name" value="Chaperone J-domain"/>
    <property type="match status" value="1"/>
</dbReference>
<evidence type="ECO:0000256" key="1">
    <source>
        <dbReference type="ARBA" id="ARBA00023186"/>
    </source>
</evidence>
<dbReference type="Proteomes" id="UP001375382">
    <property type="component" value="Unassembled WGS sequence"/>
</dbReference>
<keyword evidence="1" id="KW-0143">Chaperone</keyword>